<dbReference type="Pfam" id="PF08921">
    <property type="entry name" value="DUF1904"/>
    <property type="match status" value="1"/>
</dbReference>
<evidence type="ECO:0008006" key="3">
    <source>
        <dbReference type="Google" id="ProtNLM"/>
    </source>
</evidence>
<evidence type="ECO:0000313" key="1">
    <source>
        <dbReference type="EMBL" id="SHE40024.1"/>
    </source>
</evidence>
<name>A0A1M4T6N7_9CLOT</name>
<gene>
    <name evidence="1" type="ORF">SAMN05443638_10240</name>
</gene>
<dbReference type="RefSeq" id="WP_072892459.1">
    <property type="nucleotide sequence ID" value="NZ_FQVM01000002.1"/>
</dbReference>
<proteinExistence type="predicted"/>
<dbReference type="Proteomes" id="UP000184035">
    <property type="component" value="Unassembled WGS sequence"/>
</dbReference>
<dbReference type="STRING" id="1533.SAMN05443638_10240"/>
<dbReference type="EMBL" id="FQVM01000002">
    <property type="protein sequence ID" value="SHE40024.1"/>
    <property type="molecule type" value="Genomic_DNA"/>
</dbReference>
<accession>A0A1M4T6N7</accession>
<dbReference type="InterPro" id="IPR015017">
    <property type="entry name" value="DUF1904"/>
</dbReference>
<organism evidence="1 2">
    <name type="scientific">Clostridium fallax</name>
    <dbReference type="NCBI Taxonomy" id="1533"/>
    <lineage>
        <taxon>Bacteria</taxon>
        <taxon>Bacillati</taxon>
        <taxon>Bacillota</taxon>
        <taxon>Clostridia</taxon>
        <taxon>Eubacteriales</taxon>
        <taxon>Clostridiaceae</taxon>
        <taxon>Clostridium</taxon>
    </lineage>
</organism>
<dbReference type="Gene3D" id="3.30.429.10">
    <property type="entry name" value="Macrophage Migration Inhibitory Factor"/>
    <property type="match status" value="1"/>
</dbReference>
<dbReference type="InterPro" id="IPR014347">
    <property type="entry name" value="Tautomerase/MIF_sf"/>
</dbReference>
<dbReference type="OrthoDB" id="5587545at2"/>
<evidence type="ECO:0000313" key="2">
    <source>
        <dbReference type="Proteomes" id="UP000184035"/>
    </source>
</evidence>
<sequence>MPQLQFKSIKKDDICAISTKLIDELQKVLECPRDYFTLEIINNSYIFDGKEVNSYPIIEVKWFDRGQEVQDKIAKIITKNLKEIGYNSVDIFFTILKENNYYENGEHF</sequence>
<dbReference type="AlphaFoldDB" id="A0A1M4T6N7"/>
<protein>
    <recommendedName>
        <fullName evidence="3">DUF1904 domain-containing protein</fullName>
    </recommendedName>
</protein>
<keyword evidence="2" id="KW-1185">Reference proteome</keyword>
<reference evidence="1 2" key="1">
    <citation type="submission" date="2016-11" db="EMBL/GenBank/DDBJ databases">
        <authorList>
            <person name="Jaros S."/>
            <person name="Januszkiewicz K."/>
            <person name="Wedrychowicz H."/>
        </authorList>
    </citation>
    <scope>NUCLEOTIDE SEQUENCE [LARGE SCALE GENOMIC DNA]</scope>
    <source>
        <strain evidence="1 2">DSM 2631</strain>
    </source>
</reference>
<dbReference type="SUPFAM" id="SSF55331">
    <property type="entry name" value="Tautomerase/MIF"/>
    <property type="match status" value="1"/>
</dbReference>